<dbReference type="InterPro" id="IPR011893">
    <property type="entry name" value="Selenoprotein_Rdx-typ"/>
</dbReference>
<dbReference type="Pfam" id="PF10262">
    <property type="entry name" value="Rdx"/>
    <property type="match status" value="1"/>
</dbReference>
<protein>
    <submittedName>
        <fullName evidence="2">Uncharacterized protein</fullName>
    </submittedName>
</protein>
<sequence>GYSRFATAIERAIHSRFPSARVECEPTTHASGALEITVRGILVHSKLNGDGYVDGPEKIERVCVTRNRRDAGWTRWRTRWRIEGYVWCFL</sequence>
<dbReference type="InterPro" id="IPR036249">
    <property type="entry name" value="Thioredoxin-like_sf"/>
</dbReference>
<gene>
    <name evidence="2" type="ORF">BE221DRAFT_67692</name>
</gene>
<dbReference type="NCBIfam" id="TIGR02174">
    <property type="entry name" value="CXXU_selWTH"/>
    <property type="match status" value="1"/>
</dbReference>
<proteinExistence type="predicted"/>
<evidence type="ECO:0000256" key="1">
    <source>
        <dbReference type="ARBA" id="ARBA00023284"/>
    </source>
</evidence>
<keyword evidence="1" id="KW-0676">Redox-active center</keyword>
<organism evidence="2">
    <name type="scientific">Ostreococcus tauri</name>
    <name type="common">Marine green alga</name>
    <dbReference type="NCBI Taxonomy" id="70448"/>
    <lineage>
        <taxon>Eukaryota</taxon>
        <taxon>Viridiplantae</taxon>
        <taxon>Chlorophyta</taxon>
        <taxon>Mamiellophyceae</taxon>
        <taxon>Mamiellales</taxon>
        <taxon>Bathycoccaceae</taxon>
        <taxon>Ostreococcus</taxon>
    </lineage>
</organism>
<dbReference type="SUPFAM" id="SSF52833">
    <property type="entry name" value="Thioredoxin-like"/>
    <property type="match status" value="1"/>
</dbReference>
<reference evidence="2" key="1">
    <citation type="submission" date="2017-04" db="EMBL/GenBank/DDBJ databases">
        <title>Population genomics of picophytoplankton unveils novel chromosome hypervariability.</title>
        <authorList>
            <consortium name="DOE Joint Genome Institute"/>
            <person name="Blanc-Mathieu R."/>
            <person name="Krasovec M."/>
            <person name="Hebrard M."/>
            <person name="Yau S."/>
            <person name="Desgranges E."/>
            <person name="Martin J."/>
            <person name="Schackwitz W."/>
            <person name="Kuo A."/>
            <person name="Salin G."/>
            <person name="Donnadieu C."/>
            <person name="Desdevises Y."/>
            <person name="Sanchez-Ferandin S."/>
            <person name="Moreau H."/>
            <person name="Rivals E."/>
            <person name="Grigoriev I.V."/>
            <person name="Grimsley N."/>
            <person name="Eyre-Walker A."/>
            <person name="Piganeau G."/>
        </authorList>
    </citation>
    <scope>NUCLEOTIDE SEQUENCE [LARGE SCALE GENOMIC DNA]</scope>
    <source>
        <strain evidence="2">RCC 1115</strain>
    </source>
</reference>
<dbReference type="Proteomes" id="UP000195557">
    <property type="component" value="Unassembled WGS sequence"/>
</dbReference>
<name>A0A1Y5IPL8_OSTTA</name>
<evidence type="ECO:0000313" key="2">
    <source>
        <dbReference type="EMBL" id="OUS48945.1"/>
    </source>
</evidence>
<dbReference type="EMBL" id="KZ155772">
    <property type="protein sequence ID" value="OUS48945.1"/>
    <property type="molecule type" value="Genomic_DNA"/>
</dbReference>
<feature type="non-terminal residue" evidence="2">
    <location>
        <position position="1"/>
    </location>
</feature>
<accession>A0A1Y5IPL8</accession>
<dbReference type="AlphaFoldDB" id="A0A1Y5IPL8"/>
<dbReference type="Gene3D" id="3.40.30.10">
    <property type="entry name" value="Glutaredoxin"/>
    <property type="match status" value="1"/>
</dbReference>